<sequence length="344" mass="36898">MHVRFSLPVIILSTLAGTANFAQSSFEGEMAAWAPSIIGGVNLLAGMITTVAQFLKIGELMEGHRMASIQFGKFSRSIAVELSLPPADRTMNGDEFLDKMRTEFDTLLEQSPSVPTDLGQLYLKTIKKLEKENPGSPKICLPEILEVKGLTTYMPTIEERAGEITQHAAGKLLEKGLMGKLRKAESEAKDVINKAKTFAPAAAAVAGAAATAQARKDETARELAGLATGRVRAMTKMPTGVGIEMKDVMASQDVPESLRTAVEMGGKANKMASILRRSEPNLYASTSMMPPSGENLTEMMGEMAGDIISSKIEEGMESAMGDLESQTGSFLKKMATSGSKKEER</sequence>
<organism evidence="2">
    <name type="scientific">viral metagenome</name>
    <dbReference type="NCBI Taxonomy" id="1070528"/>
    <lineage>
        <taxon>unclassified sequences</taxon>
        <taxon>metagenomes</taxon>
        <taxon>organismal metagenomes</taxon>
    </lineage>
</organism>
<feature type="region of interest" description="Disordered" evidence="1">
    <location>
        <begin position="322"/>
        <end position="344"/>
    </location>
</feature>
<evidence type="ECO:0000256" key="1">
    <source>
        <dbReference type="SAM" id="MobiDB-lite"/>
    </source>
</evidence>
<proteinExistence type="predicted"/>
<protein>
    <submittedName>
        <fullName evidence="2">Uncharacterized protein</fullName>
    </submittedName>
</protein>
<evidence type="ECO:0000313" key="2">
    <source>
        <dbReference type="EMBL" id="QHT38301.1"/>
    </source>
</evidence>
<dbReference type="NCBIfam" id="NF033632">
    <property type="entry name" value="SLATT_4"/>
    <property type="match status" value="1"/>
</dbReference>
<dbReference type="AlphaFoldDB" id="A0A6C0FBR9"/>
<accession>A0A6C0FBR9</accession>
<dbReference type="EMBL" id="MN738829">
    <property type="protein sequence ID" value="QHT38301.1"/>
    <property type="molecule type" value="Genomic_DNA"/>
</dbReference>
<name>A0A6C0FBR9_9ZZZZ</name>
<reference evidence="2" key="1">
    <citation type="journal article" date="2020" name="Nature">
        <title>Giant virus diversity and host interactions through global metagenomics.</title>
        <authorList>
            <person name="Schulz F."/>
            <person name="Roux S."/>
            <person name="Paez-Espino D."/>
            <person name="Jungbluth S."/>
            <person name="Walsh D.A."/>
            <person name="Denef V.J."/>
            <person name="McMahon K.D."/>
            <person name="Konstantinidis K.T."/>
            <person name="Eloe-Fadrosh E.A."/>
            <person name="Kyrpides N.C."/>
            <person name="Woyke T."/>
        </authorList>
    </citation>
    <scope>NUCLEOTIDE SEQUENCE</scope>
    <source>
        <strain evidence="2">GVMAG-S-ERX556101-89</strain>
    </source>
</reference>